<evidence type="ECO:0000256" key="1">
    <source>
        <dbReference type="SAM" id="Phobius"/>
    </source>
</evidence>
<proteinExistence type="predicted"/>
<feature type="transmembrane region" description="Helical" evidence="1">
    <location>
        <begin position="113"/>
        <end position="134"/>
    </location>
</feature>
<sequence length="338" mass="39906">MKKGWQIFWHVFFWVCMVCFFGLITHNNTKISIEGLLVIFVLYGFINIGLFYVNFLLFIPLFLNRKKYLKYNLTLFIFILLIGFIKYGLALFFKQYVLVRGNMHGVISFTSYYISAFFTSLIFVFLSTVLKFTLDWFLNERIQRDLENQRLSAELAFLKSQINPHFLFNSLNSIYSLAYQRSETTPEAILKLSEIMRYMLYECNDNKVDLAKELQYLQNYIDLQKIRYANKAFVDFEINGLISHQRIVPLLLISFIENAFKHGVANDPQSPIRIVMDIEPEHLYFKMENKKHQFNKDWAGGIGLNNVKRRLDLLYPGKYQMKIDDGADTYTSELSLNL</sequence>
<dbReference type="InterPro" id="IPR010559">
    <property type="entry name" value="Sig_transdc_His_kin_internal"/>
</dbReference>
<feature type="domain" description="Signal transduction histidine kinase internal region" evidence="2">
    <location>
        <begin position="153"/>
        <end position="231"/>
    </location>
</feature>
<keyword evidence="1" id="KW-0472">Membrane</keyword>
<dbReference type="InterPro" id="IPR036890">
    <property type="entry name" value="HATPase_C_sf"/>
</dbReference>
<dbReference type="InterPro" id="IPR050640">
    <property type="entry name" value="Bact_2-comp_sensor_kinase"/>
</dbReference>
<feature type="transmembrane region" description="Helical" evidence="1">
    <location>
        <begin position="75"/>
        <end position="93"/>
    </location>
</feature>
<keyword evidence="1" id="KW-0812">Transmembrane</keyword>
<dbReference type="PANTHER" id="PTHR34220:SF7">
    <property type="entry name" value="SENSOR HISTIDINE KINASE YPDA"/>
    <property type="match status" value="1"/>
</dbReference>
<gene>
    <name evidence="3" type="ORF">BDD43_1369</name>
</gene>
<dbReference type="AlphaFoldDB" id="A0A495IYY9"/>
<dbReference type="Proteomes" id="UP000268007">
    <property type="component" value="Unassembled WGS sequence"/>
</dbReference>
<dbReference type="GO" id="GO:0016020">
    <property type="term" value="C:membrane"/>
    <property type="evidence" value="ECO:0007669"/>
    <property type="project" value="InterPro"/>
</dbReference>
<dbReference type="PANTHER" id="PTHR34220">
    <property type="entry name" value="SENSOR HISTIDINE KINASE YPDA"/>
    <property type="match status" value="1"/>
</dbReference>
<name>A0A495IYY9_9SPHI</name>
<keyword evidence="4" id="KW-1185">Reference proteome</keyword>
<keyword evidence="3" id="KW-0418">Kinase</keyword>
<feature type="transmembrane region" description="Helical" evidence="1">
    <location>
        <begin position="7"/>
        <end position="24"/>
    </location>
</feature>
<feature type="transmembrane region" description="Helical" evidence="1">
    <location>
        <begin position="36"/>
        <end position="63"/>
    </location>
</feature>
<dbReference type="EMBL" id="RBKU01000001">
    <property type="protein sequence ID" value="RKR81224.1"/>
    <property type="molecule type" value="Genomic_DNA"/>
</dbReference>
<dbReference type="OrthoDB" id="9792992at2"/>
<keyword evidence="1" id="KW-1133">Transmembrane helix</keyword>
<keyword evidence="3" id="KW-0808">Transferase</keyword>
<evidence type="ECO:0000313" key="4">
    <source>
        <dbReference type="Proteomes" id="UP000268007"/>
    </source>
</evidence>
<dbReference type="Pfam" id="PF06580">
    <property type="entry name" value="His_kinase"/>
    <property type="match status" value="1"/>
</dbReference>
<dbReference type="GO" id="GO:0000155">
    <property type="term" value="F:phosphorelay sensor kinase activity"/>
    <property type="evidence" value="ECO:0007669"/>
    <property type="project" value="InterPro"/>
</dbReference>
<evidence type="ECO:0000313" key="3">
    <source>
        <dbReference type="EMBL" id="RKR81224.1"/>
    </source>
</evidence>
<organism evidence="3 4">
    <name type="scientific">Mucilaginibacter gracilis</name>
    <dbReference type="NCBI Taxonomy" id="423350"/>
    <lineage>
        <taxon>Bacteria</taxon>
        <taxon>Pseudomonadati</taxon>
        <taxon>Bacteroidota</taxon>
        <taxon>Sphingobacteriia</taxon>
        <taxon>Sphingobacteriales</taxon>
        <taxon>Sphingobacteriaceae</taxon>
        <taxon>Mucilaginibacter</taxon>
    </lineage>
</organism>
<dbReference type="RefSeq" id="WP_121196942.1">
    <property type="nucleotide sequence ID" value="NZ_RBKU01000001.1"/>
</dbReference>
<reference evidence="3 4" key="1">
    <citation type="submission" date="2018-10" db="EMBL/GenBank/DDBJ databases">
        <title>Genomic Encyclopedia of Archaeal and Bacterial Type Strains, Phase II (KMG-II): from individual species to whole genera.</title>
        <authorList>
            <person name="Goeker M."/>
        </authorList>
    </citation>
    <scope>NUCLEOTIDE SEQUENCE [LARGE SCALE GENOMIC DNA]</scope>
    <source>
        <strain evidence="3 4">DSM 18602</strain>
    </source>
</reference>
<protein>
    <submittedName>
        <fullName evidence="3">Histidine kinase</fullName>
    </submittedName>
</protein>
<comment type="caution">
    <text evidence="3">The sequence shown here is derived from an EMBL/GenBank/DDBJ whole genome shotgun (WGS) entry which is preliminary data.</text>
</comment>
<dbReference type="Gene3D" id="3.30.565.10">
    <property type="entry name" value="Histidine kinase-like ATPase, C-terminal domain"/>
    <property type="match status" value="1"/>
</dbReference>
<accession>A0A495IYY9</accession>
<evidence type="ECO:0000259" key="2">
    <source>
        <dbReference type="Pfam" id="PF06580"/>
    </source>
</evidence>